<name>A0A4R2F1G4_9GAMM</name>
<organism evidence="1 2">
    <name type="scientific">Shewanella fodinae</name>
    <dbReference type="NCBI Taxonomy" id="552357"/>
    <lineage>
        <taxon>Bacteria</taxon>
        <taxon>Pseudomonadati</taxon>
        <taxon>Pseudomonadota</taxon>
        <taxon>Gammaproteobacteria</taxon>
        <taxon>Alteromonadales</taxon>
        <taxon>Shewanellaceae</taxon>
        <taxon>Shewanella</taxon>
    </lineage>
</organism>
<reference evidence="1 2" key="1">
    <citation type="submission" date="2019-03" db="EMBL/GenBank/DDBJ databases">
        <title>Freshwater and sediment microbial communities from various areas in North America, analyzing microbe dynamics in response to fracking.</title>
        <authorList>
            <person name="Lamendella R."/>
        </authorList>
    </citation>
    <scope>NUCLEOTIDE SEQUENCE [LARGE SCALE GENOMIC DNA]</scope>
    <source>
        <strain evidence="1 2">74A</strain>
    </source>
</reference>
<dbReference type="EMBL" id="SLWF01000055">
    <property type="protein sequence ID" value="TCN76376.1"/>
    <property type="molecule type" value="Genomic_DNA"/>
</dbReference>
<keyword evidence="2" id="KW-1185">Reference proteome</keyword>
<evidence type="ECO:0000313" key="1">
    <source>
        <dbReference type="EMBL" id="TCN76376.1"/>
    </source>
</evidence>
<dbReference type="AlphaFoldDB" id="A0A4R2F1G4"/>
<protein>
    <submittedName>
        <fullName evidence="1">Uncharacterized protein</fullName>
    </submittedName>
</protein>
<proteinExistence type="predicted"/>
<comment type="caution">
    <text evidence="1">The sequence shown here is derived from an EMBL/GenBank/DDBJ whole genome shotgun (WGS) entry which is preliminary data.</text>
</comment>
<dbReference type="Proteomes" id="UP000294832">
    <property type="component" value="Unassembled WGS sequence"/>
</dbReference>
<sequence>MYRQCFQCHQSLPFQITNEEIQCPLCGAVNEKEMLKHLVGNSWSVKREADAGGVGVSFCDGGSGDGGTGC</sequence>
<gene>
    <name evidence="1" type="ORF">EDC91_15510</name>
</gene>
<evidence type="ECO:0000313" key="2">
    <source>
        <dbReference type="Proteomes" id="UP000294832"/>
    </source>
</evidence>
<accession>A0A4R2F1G4</accession>